<accession>A0A146K5Z9</accession>
<dbReference type="PROSITE" id="PS51294">
    <property type="entry name" value="HTH_MYB"/>
    <property type="match status" value="1"/>
</dbReference>
<dbReference type="GO" id="GO:0003677">
    <property type="term" value="F:DNA binding"/>
    <property type="evidence" value="ECO:0007669"/>
    <property type="project" value="UniProtKB-KW"/>
</dbReference>
<dbReference type="InterPro" id="IPR017930">
    <property type="entry name" value="Myb_dom"/>
</dbReference>
<feature type="domain" description="HTH myb-type" evidence="2">
    <location>
        <begin position="1"/>
        <end position="56"/>
    </location>
</feature>
<dbReference type="InterPro" id="IPR009057">
    <property type="entry name" value="Homeodomain-like_sf"/>
</dbReference>
<organism evidence="3">
    <name type="scientific">Trepomonas sp. PC1</name>
    <dbReference type="NCBI Taxonomy" id="1076344"/>
    <lineage>
        <taxon>Eukaryota</taxon>
        <taxon>Metamonada</taxon>
        <taxon>Diplomonadida</taxon>
        <taxon>Hexamitidae</taxon>
        <taxon>Hexamitinae</taxon>
        <taxon>Trepomonas</taxon>
    </lineage>
</organism>
<reference evidence="3" key="1">
    <citation type="submission" date="2015-07" db="EMBL/GenBank/DDBJ databases">
        <title>Adaptation to a free-living lifestyle via gene acquisitions in the diplomonad Trepomonas sp. PC1.</title>
        <authorList>
            <person name="Xu F."/>
            <person name="Jerlstrom-Hultqvist J."/>
            <person name="Kolisko M."/>
            <person name="Simpson A.G.B."/>
            <person name="Roger A.J."/>
            <person name="Svard S.G."/>
            <person name="Andersson J.O."/>
        </authorList>
    </citation>
    <scope>NUCLEOTIDE SEQUENCE</scope>
    <source>
        <strain evidence="3">PC1</strain>
    </source>
</reference>
<evidence type="ECO:0000313" key="3">
    <source>
        <dbReference type="EMBL" id="JAP90929.1"/>
    </source>
</evidence>
<dbReference type="SMART" id="SM00717">
    <property type="entry name" value="SANT"/>
    <property type="match status" value="1"/>
</dbReference>
<dbReference type="Pfam" id="PF00249">
    <property type="entry name" value="Myb_DNA-binding"/>
    <property type="match status" value="1"/>
</dbReference>
<dbReference type="EMBL" id="GDID01005677">
    <property type="protein sequence ID" value="JAP90929.1"/>
    <property type="molecule type" value="Transcribed_RNA"/>
</dbReference>
<dbReference type="SUPFAM" id="SSF46689">
    <property type="entry name" value="Homeodomain-like"/>
    <property type="match status" value="1"/>
</dbReference>
<proteinExistence type="predicted"/>
<evidence type="ECO:0000259" key="1">
    <source>
        <dbReference type="PROSITE" id="PS50090"/>
    </source>
</evidence>
<evidence type="ECO:0000259" key="2">
    <source>
        <dbReference type="PROSITE" id="PS51294"/>
    </source>
</evidence>
<feature type="domain" description="Myb-like" evidence="1">
    <location>
        <begin position="8"/>
        <end position="52"/>
    </location>
</feature>
<sequence length="87" mass="10560">MTHATYHKWTVEEEQDLVKLVKQHGQQWRIIRKSRFQTRSIGQVKSKYYMLLKYKPQMVDPDYTPDPQIELEKELMKKIGQILRAKK</sequence>
<dbReference type="AlphaFoldDB" id="A0A146K5Z9"/>
<keyword evidence="3" id="KW-0238">DNA-binding</keyword>
<gene>
    <name evidence="3" type="ORF">TPC1_17616</name>
</gene>
<name>A0A146K5Z9_9EUKA</name>
<dbReference type="CDD" id="cd00167">
    <property type="entry name" value="SANT"/>
    <property type="match status" value="1"/>
</dbReference>
<dbReference type="PROSITE" id="PS50090">
    <property type="entry name" value="MYB_LIKE"/>
    <property type="match status" value="1"/>
</dbReference>
<dbReference type="Gene3D" id="1.10.10.60">
    <property type="entry name" value="Homeodomain-like"/>
    <property type="match status" value="1"/>
</dbReference>
<dbReference type="InterPro" id="IPR001005">
    <property type="entry name" value="SANT/Myb"/>
</dbReference>
<protein>
    <submittedName>
        <fullName evidence="3">Myb-like DNA-binding domain-containing protein</fullName>
    </submittedName>
</protein>